<gene>
    <name evidence="1" type="ORF">DPEC_G00110640</name>
</gene>
<reference evidence="1" key="1">
    <citation type="submission" date="2021-05" db="EMBL/GenBank/DDBJ databases">
        <authorList>
            <person name="Pan Q."/>
            <person name="Jouanno E."/>
            <person name="Zahm M."/>
            <person name="Klopp C."/>
            <person name="Cabau C."/>
            <person name="Louis A."/>
            <person name="Berthelot C."/>
            <person name="Parey E."/>
            <person name="Roest Crollius H."/>
            <person name="Montfort J."/>
            <person name="Robinson-Rechavi M."/>
            <person name="Bouchez O."/>
            <person name="Lampietro C."/>
            <person name="Lopez Roques C."/>
            <person name="Donnadieu C."/>
            <person name="Postlethwait J."/>
            <person name="Bobe J."/>
            <person name="Dillon D."/>
            <person name="Chandos A."/>
            <person name="von Hippel F."/>
            <person name="Guiguen Y."/>
        </authorList>
    </citation>
    <scope>NUCLEOTIDE SEQUENCE</scope>
    <source>
        <strain evidence="1">YG-Jan2019</strain>
    </source>
</reference>
<evidence type="ECO:0000313" key="1">
    <source>
        <dbReference type="EMBL" id="KAJ8006768.1"/>
    </source>
</evidence>
<protein>
    <submittedName>
        <fullName evidence="1">Uncharacterized protein</fullName>
    </submittedName>
</protein>
<comment type="caution">
    <text evidence="1">The sequence shown here is derived from an EMBL/GenBank/DDBJ whole genome shotgun (WGS) entry which is preliminary data.</text>
</comment>
<evidence type="ECO:0000313" key="2">
    <source>
        <dbReference type="Proteomes" id="UP001157502"/>
    </source>
</evidence>
<dbReference type="Proteomes" id="UP001157502">
    <property type="component" value="Chromosome 9"/>
</dbReference>
<sequence length="167" mass="19216">MYQEVERYCKQCGRCIVAKAPLPRIVTAMGSLLASKPFEVVAMDFTVLERSSDGRENVLVLTDVFSKFTVAVPTKDQKATTVAKAIVKEWIQRYRVHSDQGMCFEAEIIRNLCKIYRIKKSRTTPYRPQGNGQCERFNRTLHDLLRTLSPERKRRWVEHLPGGGVRV</sequence>
<name>A0ACC2GT26_DALPE</name>
<proteinExistence type="predicted"/>
<organism evidence="1 2">
    <name type="scientific">Dallia pectoralis</name>
    <name type="common">Alaska blackfish</name>
    <dbReference type="NCBI Taxonomy" id="75939"/>
    <lineage>
        <taxon>Eukaryota</taxon>
        <taxon>Metazoa</taxon>
        <taxon>Chordata</taxon>
        <taxon>Craniata</taxon>
        <taxon>Vertebrata</taxon>
        <taxon>Euteleostomi</taxon>
        <taxon>Actinopterygii</taxon>
        <taxon>Neopterygii</taxon>
        <taxon>Teleostei</taxon>
        <taxon>Protacanthopterygii</taxon>
        <taxon>Esociformes</taxon>
        <taxon>Umbridae</taxon>
        <taxon>Dallia</taxon>
    </lineage>
</organism>
<keyword evidence="2" id="KW-1185">Reference proteome</keyword>
<dbReference type="EMBL" id="CM055736">
    <property type="protein sequence ID" value="KAJ8006768.1"/>
    <property type="molecule type" value="Genomic_DNA"/>
</dbReference>
<accession>A0ACC2GT26</accession>